<accession>A0ABR1IZ32</accession>
<evidence type="ECO:0000313" key="1">
    <source>
        <dbReference type="EMBL" id="KAK7444037.1"/>
    </source>
</evidence>
<gene>
    <name evidence="1" type="ORF">VKT23_015434</name>
</gene>
<proteinExistence type="predicted"/>
<evidence type="ECO:0000313" key="2">
    <source>
        <dbReference type="Proteomes" id="UP001498398"/>
    </source>
</evidence>
<comment type="caution">
    <text evidence="1">The sequence shown here is derived from an EMBL/GenBank/DDBJ whole genome shotgun (WGS) entry which is preliminary data.</text>
</comment>
<protein>
    <submittedName>
        <fullName evidence="1">Uncharacterized protein</fullName>
    </submittedName>
</protein>
<sequence length="110" mass="12649">MKLTWGKEQSHEYKRQQVEFYVINDGYPIDFYISHGSGGGAEAKGNARVTMEGQTYINHSLTDDNYNTMWFYQKEVSSVPVNFSASPNRSTDTSAWDHTLEQYLHRAVFA</sequence>
<reference evidence="1 2" key="1">
    <citation type="submission" date="2024-01" db="EMBL/GenBank/DDBJ databases">
        <title>A draft genome for the cacao thread blight pathogen Marasmiellus scandens.</title>
        <authorList>
            <person name="Baruah I.K."/>
            <person name="Leung J."/>
            <person name="Bukari Y."/>
            <person name="Amoako-Attah I."/>
            <person name="Meinhardt L.W."/>
            <person name="Bailey B.A."/>
            <person name="Cohen S.P."/>
        </authorList>
    </citation>
    <scope>NUCLEOTIDE SEQUENCE [LARGE SCALE GENOMIC DNA]</scope>
    <source>
        <strain evidence="1 2">GH-19</strain>
    </source>
</reference>
<organism evidence="1 2">
    <name type="scientific">Marasmiellus scandens</name>
    <dbReference type="NCBI Taxonomy" id="2682957"/>
    <lineage>
        <taxon>Eukaryota</taxon>
        <taxon>Fungi</taxon>
        <taxon>Dikarya</taxon>
        <taxon>Basidiomycota</taxon>
        <taxon>Agaricomycotina</taxon>
        <taxon>Agaricomycetes</taxon>
        <taxon>Agaricomycetidae</taxon>
        <taxon>Agaricales</taxon>
        <taxon>Marasmiineae</taxon>
        <taxon>Omphalotaceae</taxon>
        <taxon>Marasmiellus</taxon>
    </lineage>
</organism>
<keyword evidence="2" id="KW-1185">Reference proteome</keyword>
<dbReference type="Proteomes" id="UP001498398">
    <property type="component" value="Unassembled WGS sequence"/>
</dbReference>
<name>A0ABR1IZ32_9AGAR</name>
<dbReference type="EMBL" id="JBANRG010000052">
    <property type="protein sequence ID" value="KAK7444037.1"/>
    <property type="molecule type" value="Genomic_DNA"/>
</dbReference>